<dbReference type="SUPFAM" id="SSF51735">
    <property type="entry name" value="NAD(P)-binding Rossmann-fold domains"/>
    <property type="match status" value="1"/>
</dbReference>
<keyword evidence="2" id="KW-0521">NADP</keyword>
<protein>
    <recommendedName>
        <fullName evidence="6">NAD(P)-binding protein</fullName>
    </recommendedName>
</protein>
<keyword evidence="5" id="KW-1185">Reference proteome</keyword>
<dbReference type="GO" id="GO:0016491">
    <property type="term" value="F:oxidoreductase activity"/>
    <property type="evidence" value="ECO:0007669"/>
    <property type="project" value="UniProtKB-KW"/>
</dbReference>
<accession>A0A2T3APH7</accession>
<dbReference type="InterPro" id="IPR036291">
    <property type="entry name" value="NAD(P)-bd_dom_sf"/>
</dbReference>
<dbReference type="GeneID" id="36569437"/>
<dbReference type="OrthoDB" id="9876299at2759"/>
<dbReference type="InterPro" id="IPR051468">
    <property type="entry name" value="Fungal_SecMetab_SDRs"/>
</dbReference>
<evidence type="ECO:0000256" key="2">
    <source>
        <dbReference type="ARBA" id="ARBA00022857"/>
    </source>
</evidence>
<dbReference type="FunCoup" id="A0A2T3APH7">
    <property type="interactions" value="63"/>
</dbReference>
<evidence type="ECO:0000313" key="4">
    <source>
        <dbReference type="EMBL" id="PSS06909.1"/>
    </source>
</evidence>
<name>A0A2T3APH7_AMORE</name>
<keyword evidence="3" id="KW-0560">Oxidoreductase</keyword>
<dbReference type="PANTHER" id="PTHR43544:SF7">
    <property type="entry name" value="NADB-LER2"/>
    <property type="match status" value="1"/>
</dbReference>
<proteinExistence type="inferred from homology"/>
<dbReference type="Proteomes" id="UP000241818">
    <property type="component" value="Unassembled WGS sequence"/>
</dbReference>
<gene>
    <name evidence="4" type="ORF">M430DRAFT_110425</name>
</gene>
<organism evidence="4 5">
    <name type="scientific">Amorphotheca resinae ATCC 22711</name>
    <dbReference type="NCBI Taxonomy" id="857342"/>
    <lineage>
        <taxon>Eukaryota</taxon>
        <taxon>Fungi</taxon>
        <taxon>Dikarya</taxon>
        <taxon>Ascomycota</taxon>
        <taxon>Pezizomycotina</taxon>
        <taxon>Leotiomycetes</taxon>
        <taxon>Helotiales</taxon>
        <taxon>Amorphothecaceae</taxon>
        <taxon>Amorphotheca</taxon>
    </lineage>
</organism>
<evidence type="ECO:0000256" key="3">
    <source>
        <dbReference type="ARBA" id="ARBA00023002"/>
    </source>
</evidence>
<dbReference type="InterPro" id="IPR002347">
    <property type="entry name" value="SDR_fam"/>
</dbReference>
<dbReference type="AlphaFoldDB" id="A0A2T3APH7"/>
<evidence type="ECO:0000256" key="1">
    <source>
        <dbReference type="ARBA" id="ARBA00006484"/>
    </source>
</evidence>
<comment type="similarity">
    <text evidence="1">Belongs to the short-chain dehydrogenases/reductases (SDR) family.</text>
</comment>
<dbReference type="PANTHER" id="PTHR43544">
    <property type="entry name" value="SHORT-CHAIN DEHYDROGENASE/REDUCTASE"/>
    <property type="match status" value="1"/>
</dbReference>
<dbReference type="Pfam" id="PF00106">
    <property type="entry name" value="adh_short"/>
    <property type="match status" value="1"/>
</dbReference>
<evidence type="ECO:0008006" key="6">
    <source>
        <dbReference type="Google" id="ProtNLM"/>
    </source>
</evidence>
<sequence>MTTNILVSGATKGIGRGFVEKYLSRPNTIVVAAVRSPDSAEAKSLSEIPAAEGSKVIVVKVESTSETDALEAVKTITAQGITHLDVVIANAGIFKSSAFIEVAKMKTSDLLEHVDINAAGPVRLFQATFPLLTAAKQPKFAVISSAVSTITGAEYVPYTVTSYGASKATINFLLRRIHIENPNLIAIAFHPGAVKTEEGNAAARFFGFPEAFATVQESVDGVVAKIDAATREETSGKFLAFDDTPLSW</sequence>
<dbReference type="RefSeq" id="XP_024716565.1">
    <property type="nucleotide sequence ID" value="XM_024861356.1"/>
</dbReference>
<dbReference type="PRINTS" id="PR00081">
    <property type="entry name" value="GDHRDH"/>
</dbReference>
<evidence type="ECO:0000313" key="5">
    <source>
        <dbReference type="Proteomes" id="UP000241818"/>
    </source>
</evidence>
<dbReference type="CDD" id="cd05325">
    <property type="entry name" value="carb_red_sniffer_like_SDR_c"/>
    <property type="match status" value="1"/>
</dbReference>
<reference evidence="4 5" key="1">
    <citation type="journal article" date="2018" name="New Phytol.">
        <title>Comparative genomics and transcriptomics depict ericoid mycorrhizal fungi as versatile saprotrophs and plant mutualists.</title>
        <authorList>
            <person name="Martino E."/>
            <person name="Morin E."/>
            <person name="Grelet G.A."/>
            <person name="Kuo A."/>
            <person name="Kohler A."/>
            <person name="Daghino S."/>
            <person name="Barry K.W."/>
            <person name="Cichocki N."/>
            <person name="Clum A."/>
            <person name="Dockter R.B."/>
            <person name="Hainaut M."/>
            <person name="Kuo R.C."/>
            <person name="LaButti K."/>
            <person name="Lindahl B.D."/>
            <person name="Lindquist E.A."/>
            <person name="Lipzen A."/>
            <person name="Khouja H.R."/>
            <person name="Magnuson J."/>
            <person name="Murat C."/>
            <person name="Ohm R.A."/>
            <person name="Singer S.W."/>
            <person name="Spatafora J.W."/>
            <person name="Wang M."/>
            <person name="Veneault-Fourrey C."/>
            <person name="Henrissat B."/>
            <person name="Grigoriev I.V."/>
            <person name="Martin F.M."/>
            <person name="Perotto S."/>
        </authorList>
    </citation>
    <scope>NUCLEOTIDE SEQUENCE [LARGE SCALE GENOMIC DNA]</scope>
    <source>
        <strain evidence="4 5">ATCC 22711</strain>
    </source>
</reference>
<dbReference type="Gene3D" id="3.40.50.720">
    <property type="entry name" value="NAD(P)-binding Rossmann-like Domain"/>
    <property type="match status" value="1"/>
</dbReference>
<dbReference type="GO" id="GO:0005737">
    <property type="term" value="C:cytoplasm"/>
    <property type="evidence" value="ECO:0007669"/>
    <property type="project" value="TreeGrafter"/>
</dbReference>
<dbReference type="InParanoid" id="A0A2T3APH7"/>
<dbReference type="EMBL" id="KZ679019">
    <property type="protein sequence ID" value="PSS06909.1"/>
    <property type="molecule type" value="Genomic_DNA"/>
</dbReference>